<keyword evidence="3 5" id="KW-0067">ATP-binding</keyword>
<dbReference type="SUPFAM" id="SSF52540">
    <property type="entry name" value="P-loop containing nucleoside triphosphate hydrolases"/>
    <property type="match status" value="1"/>
</dbReference>
<feature type="domain" description="ABC transporter" evidence="4">
    <location>
        <begin position="18"/>
        <end position="250"/>
    </location>
</feature>
<evidence type="ECO:0000256" key="1">
    <source>
        <dbReference type="ARBA" id="ARBA00022448"/>
    </source>
</evidence>
<proteinExistence type="predicted"/>
<evidence type="ECO:0000313" key="6">
    <source>
        <dbReference type="Proteomes" id="UP000219994"/>
    </source>
</evidence>
<dbReference type="GO" id="GO:0022857">
    <property type="term" value="F:transmembrane transporter activity"/>
    <property type="evidence" value="ECO:0007669"/>
    <property type="project" value="UniProtKB-ARBA"/>
</dbReference>
<accession>A0A2A6FP64</accession>
<dbReference type="GO" id="GO:0005886">
    <property type="term" value="C:plasma membrane"/>
    <property type="evidence" value="ECO:0007669"/>
    <property type="project" value="TreeGrafter"/>
</dbReference>
<keyword evidence="2" id="KW-0547">Nucleotide-binding</keyword>
<dbReference type="InterPro" id="IPR027417">
    <property type="entry name" value="P-loop_NTPase"/>
</dbReference>
<dbReference type="InterPro" id="IPR015854">
    <property type="entry name" value="ABC_transpr_LolD-like"/>
</dbReference>
<dbReference type="Gene3D" id="3.40.50.300">
    <property type="entry name" value="P-loop containing nucleotide triphosphate hydrolases"/>
    <property type="match status" value="1"/>
</dbReference>
<reference evidence="6" key="1">
    <citation type="submission" date="2017-03" db="EMBL/GenBank/DDBJ databases">
        <authorList>
            <person name="Lund M.B."/>
        </authorList>
    </citation>
    <scope>NUCLEOTIDE SEQUENCE [LARGE SCALE GENOMIC DNA]</scope>
</reference>
<dbReference type="InterPro" id="IPR003439">
    <property type="entry name" value="ABC_transporter-like_ATP-bd"/>
</dbReference>
<dbReference type="PANTHER" id="PTHR24220">
    <property type="entry name" value="IMPORT ATP-BINDING PROTEIN"/>
    <property type="match status" value="1"/>
</dbReference>
<dbReference type="PROSITE" id="PS00211">
    <property type="entry name" value="ABC_TRANSPORTER_1"/>
    <property type="match status" value="1"/>
</dbReference>
<keyword evidence="1" id="KW-0813">Transport</keyword>
<dbReference type="CDD" id="cd03255">
    <property type="entry name" value="ABC_MJ0796_LolCDE_FtsE"/>
    <property type="match status" value="1"/>
</dbReference>
<dbReference type="InterPro" id="IPR017871">
    <property type="entry name" value="ABC_transporter-like_CS"/>
</dbReference>
<dbReference type="PANTHER" id="PTHR24220:SF86">
    <property type="entry name" value="ABC TRANSPORTER ABCH.1"/>
    <property type="match status" value="1"/>
</dbReference>
<protein>
    <submittedName>
        <fullName evidence="5">Macrolide ABC transporter ATP-binding protein</fullName>
    </submittedName>
</protein>
<dbReference type="SMART" id="SM00382">
    <property type="entry name" value="AAA"/>
    <property type="match status" value="1"/>
</dbReference>
<dbReference type="FunFam" id="3.40.50.300:FF:000032">
    <property type="entry name" value="Export ABC transporter ATP-binding protein"/>
    <property type="match status" value="1"/>
</dbReference>
<evidence type="ECO:0000256" key="2">
    <source>
        <dbReference type="ARBA" id="ARBA00022741"/>
    </source>
</evidence>
<dbReference type="InterPro" id="IPR017911">
    <property type="entry name" value="MacB-like_ATP-bd"/>
</dbReference>
<dbReference type="Pfam" id="PF00005">
    <property type="entry name" value="ABC_tran"/>
    <property type="match status" value="1"/>
</dbReference>
<dbReference type="Proteomes" id="UP000219994">
    <property type="component" value="Unassembled WGS sequence"/>
</dbReference>
<gene>
    <name evidence="5" type="ORF">B5766_11150</name>
</gene>
<dbReference type="GO" id="GO:0005524">
    <property type="term" value="F:ATP binding"/>
    <property type="evidence" value="ECO:0007669"/>
    <property type="project" value="UniProtKB-KW"/>
</dbReference>
<evidence type="ECO:0000313" key="5">
    <source>
        <dbReference type="EMBL" id="PDQ34477.1"/>
    </source>
</evidence>
<comment type="caution">
    <text evidence="5">The sequence shown here is derived from an EMBL/GenBank/DDBJ whole genome shotgun (WGS) entry which is preliminary data.</text>
</comment>
<dbReference type="GO" id="GO:0016887">
    <property type="term" value="F:ATP hydrolysis activity"/>
    <property type="evidence" value="ECO:0007669"/>
    <property type="project" value="InterPro"/>
</dbReference>
<evidence type="ECO:0000256" key="3">
    <source>
        <dbReference type="ARBA" id="ARBA00022840"/>
    </source>
</evidence>
<dbReference type="InterPro" id="IPR003593">
    <property type="entry name" value="AAA+_ATPase"/>
</dbReference>
<sequence length="250" mass="26862">MNNSVVSGHGSAVSDAVLDFDGVAFSYAGTPPTPVLRDVTITIRRGEYVTLVGPSGSGKSTFLNIVGLLDRASAGRYLLAGRDTSGLSDDERTALRGRSIGFVFQAFHLMPHRSAVENVELAMLYNGTDPSERRARARDTLRRVGLGHRLNSLPTRLSGGERQRVAIARAMVNQPDLLLCDEPTGNLDSTTARAVLELIDELHSLGLTIIVITHDPAVASRGNRQLSILDGILTDHNTTGDHDTTTRVPT</sequence>
<evidence type="ECO:0000259" key="4">
    <source>
        <dbReference type="PROSITE" id="PS50893"/>
    </source>
</evidence>
<dbReference type="AlphaFoldDB" id="A0A2A6FP64"/>
<dbReference type="PROSITE" id="PS50893">
    <property type="entry name" value="ABC_TRANSPORTER_2"/>
    <property type="match status" value="1"/>
</dbReference>
<dbReference type="EMBL" id="NAEP01000052">
    <property type="protein sequence ID" value="PDQ34477.1"/>
    <property type="molecule type" value="Genomic_DNA"/>
</dbReference>
<name>A0A2A6FP64_9MICO</name>
<organism evidence="5 6">
    <name type="scientific">Candidatus Lumbricidiphila eiseniae</name>
    <dbReference type="NCBI Taxonomy" id="1969409"/>
    <lineage>
        <taxon>Bacteria</taxon>
        <taxon>Bacillati</taxon>
        <taxon>Actinomycetota</taxon>
        <taxon>Actinomycetes</taxon>
        <taxon>Micrococcales</taxon>
        <taxon>Microbacteriaceae</taxon>
        <taxon>Candidatus Lumbricidiphila</taxon>
    </lineage>
</organism>
<dbReference type="GO" id="GO:0098796">
    <property type="term" value="C:membrane protein complex"/>
    <property type="evidence" value="ECO:0007669"/>
    <property type="project" value="UniProtKB-ARBA"/>
</dbReference>